<organism evidence="1 2">
    <name type="scientific">Chitinophaga terrae</name>
    <name type="common">ex Kim and Jung 2007</name>
    <dbReference type="NCBI Taxonomy" id="408074"/>
    <lineage>
        <taxon>Bacteria</taxon>
        <taxon>Pseudomonadati</taxon>
        <taxon>Bacteroidota</taxon>
        <taxon>Chitinophagia</taxon>
        <taxon>Chitinophagales</taxon>
        <taxon>Chitinophagaceae</taxon>
        <taxon>Chitinophaga</taxon>
    </lineage>
</organism>
<reference evidence="2" key="1">
    <citation type="submission" date="2016-10" db="EMBL/GenBank/DDBJ databases">
        <authorList>
            <person name="Varghese N."/>
            <person name="Submissions S."/>
        </authorList>
    </citation>
    <scope>NUCLEOTIDE SEQUENCE [LARGE SCALE GENOMIC DNA]</scope>
    <source>
        <strain evidence="2">DSM 23920</strain>
    </source>
</reference>
<dbReference type="Pfam" id="PF14121">
    <property type="entry name" value="Porin_10"/>
    <property type="match status" value="1"/>
</dbReference>
<name>A0A1H4E5K6_9BACT</name>
<protein>
    <submittedName>
        <fullName evidence="1">Putative porin</fullName>
    </submittedName>
</protein>
<keyword evidence="2" id="KW-1185">Reference proteome</keyword>
<gene>
    <name evidence="1" type="ORF">SAMN05660909_03515</name>
</gene>
<dbReference type="RefSeq" id="WP_089763231.1">
    <property type="nucleotide sequence ID" value="NZ_BKAT01000028.1"/>
</dbReference>
<dbReference type="EMBL" id="FNRL01000016">
    <property type="protein sequence ID" value="SEA80069.1"/>
    <property type="molecule type" value="Genomic_DNA"/>
</dbReference>
<evidence type="ECO:0000313" key="1">
    <source>
        <dbReference type="EMBL" id="SEA80069.1"/>
    </source>
</evidence>
<accession>A0A1H4E5K6</accession>
<dbReference type="Proteomes" id="UP000199656">
    <property type="component" value="Unassembled WGS sequence"/>
</dbReference>
<dbReference type="STRING" id="408074.SAMN05660909_03515"/>
<dbReference type="OrthoDB" id="1489309at2"/>
<sequence length="659" mass="76313">MKQFFIFTALLFCCGIHVKAQFNSGRFTNMGGGAVNSGNSRMQRDTSKHEHEPDTLTISYKYMGEPTTYRMDSSINDFQTNFLRVPASYTTLGNTGSAAYNTIFTPVLKPGFDPGYHAYDVYMNKHKDAKFYFTTRPYTELQYLVGSKQEQVIGVSHTQNRTERFNFAFDYRKINAPGYYRSQNTSHDFYRLTARYQTKNKRANTYLSFYNNKINGGENGGIRSDTFLHNNSFKQRKTIPTNIGNGASTTFSFFNSTIPTKSTYKETGFLIQQQYDWGHGDTIHVNDTTDYYKYDPVFRVQYTFNIESGNYGFIDSGADTAFYVNHYDFIPGDTVRAQHKFRTLSNDLSLIQFPVRGNLGHFINLGARFESTAGTFLDADINFSNLALHGEYRNKTRNQKWDFSAKGEFYAVGQNIGDYMLSGMLKRHINDLLGDVTISALNVNREPSYVFKYFNSNRDAWYNTSLGKENTTLLTFATNNDKLKYNLTVNYYLFNNYTYFTDYYHSAQFNGLFNLLQVIFSKKFSINYFSWYLDLAFQQRHGDGPVSVPAFWTRNRFAFEKKLYTNLNLSTGIELRYNTGFYAYDYSPLLGQFIYQQNQKITNNIPDIAAFVNFRVKSFTAYIRGENLNTLLATNNYAGPMYPLNNFAFRVGLRWWFVN</sequence>
<proteinExistence type="predicted"/>
<evidence type="ECO:0000313" key="2">
    <source>
        <dbReference type="Proteomes" id="UP000199656"/>
    </source>
</evidence>
<dbReference type="InterPro" id="IPR025631">
    <property type="entry name" value="Porin_10"/>
</dbReference>
<dbReference type="AlphaFoldDB" id="A0A1H4E5K6"/>